<gene>
    <name evidence="3" type="ORF">UFOPK3522_01422</name>
    <name evidence="4" type="ORF">UFOPK4175_00783</name>
</gene>
<feature type="region of interest" description="Disordered" evidence="1">
    <location>
        <begin position="148"/>
        <end position="174"/>
    </location>
</feature>
<reference evidence="3" key="1">
    <citation type="submission" date="2020-05" db="EMBL/GenBank/DDBJ databases">
        <authorList>
            <person name="Chiriac C."/>
            <person name="Salcher M."/>
            <person name="Ghai R."/>
            <person name="Kavagutti S V."/>
        </authorList>
    </citation>
    <scope>NUCLEOTIDE SEQUENCE</scope>
</reference>
<evidence type="ECO:0000256" key="2">
    <source>
        <dbReference type="SAM" id="Phobius"/>
    </source>
</evidence>
<keyword evidence="2" id="KW-0472">Membrane</keyword>
<feature type="transmembrane region" description="Helical" evidence="2">
    <location>
        <begin position="54"/>
        <end position="75"/>
    </location>
</feature>
<evidence type="ECO:0000313" key="4">
    <source>
        <dbReference type="EMBL" id="CAB5035305.1"/>
    </source>
</evidence>
<name>A0A6J5ZV67_9ZZZZ</name>
<dbReference type="EMBL" id="CAESAO010000157">
    <property type="protein sequence ID" value="CAB4346614.1"/>
    <property type="molecule type" value="Genomic_DNA"/>
</dbReference>
<keyword evidence="2" id="KW-0812">Transmembrane</keyword>
<sequence>MKHVRAAEWTVLVGSVGVLATLWQPWFSYGVTLEMFPPRELSAVVSGWDGLGWLMVTLLVVSSLLGIGLFIAFALNAGDASTLPFGATLGAVAIPTLIALMVVLFTRPGLGLGLPAAAVGIEPAGWIGAASMVLLTAGSLVSIRNERTDGASRAYTPPQRRPAPSLDSERPSAP</sequence>
<organism evidence="3">
    <name type="scientific">freshwater metagenome</name>
    <dbReference type="NCBI Taxonomy" id="449393"/>
    <lineage>
        <taxon>unclassified sequences</taxon>
        <taxon>metagenomes</taxon>
        <taxon>ecological metagenomes</taxon>
    </lineage>
</organism>
<feature type="transmembrane region" description="Helical" evidence="2">
    <location>
        <begin position="82"/>
        <end position="105"/>
    </location>
</feature>
<accession>A0A6J5ZV67</accession>
<dbReference type="AlphaFoldDB" id="A0A6J5ZV67"/>
<evidence type="ECO:0000313" key="3">
    <source>
        <dbReference type="EMBL" id="CAB4346614.1"/>
    </source>
</evidence>
<protein>
    <submittedName>
        <fullName evidence="3">Unannotated protein</fullName>
    </submittedName>
</protein>
<feature type="transmembrane region" description="Helical" evidence="2">
    <location>
        <begin position="125"/>
        <end position="143"/>
    </location>
</feature>
<proteinExistence type="predicted"/>
<dbReference type="EMBL" id="CAFBPX010000130">
    <property type="protein sequence ID" value="CAB5035305.1"/>
    <property type="molecule type" value="Genomic_DNA"/>
</dbReference>
<evidence type="ECO:0000256" key="1">
    <source>
        <dbReference type="SAM" id="MobiDB-lite"/>
    </source>
</evidence>
<keyword evidence="2" id="KW-1133">Transmembrane helix</keyword>